<accession>A0ABV0N3Z3</accession>
<evidence type="ECO:0000313" key="1">
    <source>
        <dbReference type="EMBL" id="MEQ2164982.1"/>
    </source>
</evidence>
<sequence>MGAPDVPLPRHLLQLLQGGAQGVPRPAERHSAPILSWVIPWASSHWEVPGTPPEEGVQKASSIDTRATSIGSSRCAGAAALLQTPPGWPSSSICKEVPSHPTEKVNFSHLYLGSCSFGHDPNFMAMGEDRNIDRPVNQELRFTSRSTFLRRPTSSPILPT</sequence>
<gene>
    <name evidence="1" type="ORF">GOODEAATRI_012312</name>
</gene>
<name>A0ABV0N3Z3_9TELE</name>
<evidence type="ECO:0000313" key="2">
    <source>
        <dbReference type="Proteomes" id="UP001476798"/>
    </source>
</evidence>
<comment type="caution">
    <text evidence="1">The sequence shown here is derived from an EMBL/GenBank/DDBJ whole genome shotgun (WGS) entry which is preliminary data.</text>
</comment>
<protein>
    <submittedName>
        <fullName evidence="1">Uncharacterized protein</fullName>
    </submittedName>
</protein>
<dbReference type="EMBL" id="JAHRIO010020776">
    <property type="protein sequence ID" value="MEQ2164982.1"/>
    <property type="molecule type" value="Genomic_DNA"/>
</dbReference>
<organism evidence="1 2">
    <name type="scientific">Goodea atripinnis</name>
    <dbReference type="NCBI Taxonomy" id="208336"/>
    <lineage>
        <taxon>Eukaryota</taxon>
        <taxon>Metazoa</taxon>
        <taxon>Chordata</taxon>
        <taxon>Craniata</taxon>
        <taxon>Vertebrata</taxon>
        <taxon>Euteleostomi</taxon>
        <taxon>Actinopterygii</taxon>
        <taxon>Neopterygii</taxon>
        <taxon>Teleostei</taxon>
        <taxon>Neoteleostei</taxon>
        <taxon>Acanthomorphata</taxon>
        <taxon>Ovalentaria</taxon>
        <taxon>Atherinomorphae</taxon>
        <taxon>Cyprinodontiformes</taxon>
        <taxon>Goodeidae</taxon>
        <taxon>Goodea</taxon>
    </lineage>
</organism>
<keyword evidence="2" id="KW-1185">Reference proteome</keyword>
<dbReference type="Proteomes" id="UP001476798">
    <property type="component" value="Unassembled WGS sequence"/>
</dbReference>
<proteinExistence type="predicted"/>
<reference evidence="1 2" key="1">
    <citation type="submission" date="2021-06" db="EMBL/GenBank/DDBJ databases">
        <authorList>
            <person name="Palmer J.M."/>
        </authorList>
    </citation>
    <scope>NUCLEOTIDE SEQUENCE [LARGE SCALE GENOMIC DNA]</scope>
    <source>
        <strain evidence="1 2">GA_2019</strain>
        <tissue evidence="1">Muscle</tissue>
    </source>
</reference>